<keyword evidence="2" id="KW-1185">Reference proteome</keyword>
<comment type="caution">
    <text evidence="1">The sequence shown here is derived from an EMBL/GenBank/DDBJ whole genome shotgun (WGS) entry which is preliminary data.</text>
</comment>
<sequence>MFFPPVYSIKHLQPNETAFDPKLQKNFNSGAASGNKAALDPELHGDDQRLVLIFNLDQLGFALDPGCEASDLAAEL</sequence>
<evidence type="ECO:0000313" key="2">
    <source>
        <dbReference type="Proteomes" id="UP001519887"/>
    </source>
</evidence>
<gene>
    <name evidence="1" type="ORF">K0U00_33160</name>
</gene>
<dbReference type="RefSeq" id="WP_210039935.1">
    <property type="nucleotide sequence ID" value="NZ_JBHLVU010000008.1"/>
</dbReference>
<accession>A0ABS7CDB8</accession>
<dbReference type="EMBL" id="JAHZIK010001398">
    <property type="protein sequence ID" value="MBW7458908.1"/>
    <property type="molecule type" value="Genomic_DNA"/>
</dbReference>
<evidence type="ECO:0000313" key="1">
    <source>
        <dbReference type="EMBL" id="MBW7458908.1"/>
    </source>
</evidence>
<protein>
    <submittedName>
        <fullName evidence="1">Uncharacterized protein</fullName>
    </submittedName>
</protein>
<proteinExistence type="predicted"/>
<name>A0ABS7CDB8_9BACL</name>
<dbReference type="Proteomes" id="UP001519887">
    <property type="component" value="Unassembled WGS sequence"/>
</dbReference>
<reference evidence="1 2" key="1">
    <citation type="submission" date="2021-07" db="EMBL/GenBank/DDBJ databases">
        <title>Paenibacillus radiodurans sp. nov., isolated from the southeastern edge of Tengger Desert.</title>
        <authorList>
            <person name="Zhang G."/>
        </authorList>
    </citation>
    <scope>NUCLEOTIDE SEQUENCE [LARGE SCALE GENOMIC DNA]</scope>
    <source>
        <strain evidence="1 2">CCM 7311</strain>
    </source>
</reference>
<organism evidence="1 2">
    <name type="scientific">Paenibacillus sepulcri</name>
    <dbReference type="NCBI Taxonomy" id="359917"/>
    <lineage>
        <taxon>Bacteria</taxon>
        <taxon>Bacillati</taxon>
        <taxon>Bacillota</taxon>
        <taxon>Bacilli</taxon>
        <taxon>Bacillales</taxon>
        <taxon>Paenibacillaceae</taxon>
        <taxon>Paenibacillus</taxon>
    </lineage>
</organism>